<comment type="function">
    <text evidence="13">Required for the insertion and/or proper folding and/or complex formation of integral membrane proteins into the membrane. Involved in integration of membrane proteins that insert both dependently and independently of the Sec translocase complex, as well as at least some lipoproteins. Aids folding of multispanning membrane proteins.</text>
</comment>
<dbReference type="InterPro" id="IPR001708">
    <property type="entry name" value="YidC/ALB3/OXA1/COX18"/>
</dbReference>
<evidence type="ECO:0000259" key="16">
    <source>
        <dbReference type="Pfam" id="PF14849"/>
    </source>
</evidence>
<dbReference type="Pfam" id="PF14849">
    <property type="entry name" value="YidC_periplas"/>
    <property type="match status" value="1"/>
</dbReference>
<evidence type="ECO:0000256" key="8">
    <source>
        <dbReference type="ARBA" id="ARBA00022989"/>
    </source>
</evidence>
<dbReference type="InterPro" id="IPR028055">
    <property type="entry name" value="YidC/Oxa/ALB_C"/>
</dbReference>
<sequence>MLENMSTNQRVLLATVISLVVFIVYDYFFMPQNLKQNLDNNKTSTKIEAPAKSQTAAPVQADSNKMEAPSQGHTAKNEQLLKITSPKFDLFIDSLGRVSQVILEEKKYKNESGAQIRLFDENKLPKPLEIRFSDASLNEKSFKTPYSYEGPKEISLKEPTTIVLKQDLGTVGVIKKITIYPDGHYSANISLTKNEDYYISPGYRPNVRVDGYTLHGALIKEADNTITIIEDGDAKGTEVFKKAKIAAAFDRYYTTFFYDLKKGLNVVVTKDSEENPILFVQGSSNFQVNGYFGPKEYETLKAINPELTDVIEYGFFTFIAKPMFKALLALYHFVGNWGWAIVVLTIIIRIILFPLTLKGMLSMQKLKDLAPKIKEIQQKYKGDPQKMNAHMMQLYKKHGANPMGGCLPMLLQIPVFFAIYRVLLNAIELKGAPWILWITDLSEKDPYFVLPILMGITMFIHQKLTPTTITDPMQKKLFTYLPIVFTFFFLTFPAGLTLYWFTNNILSIIQQLIVNKIFEAKKLSKVSKEG</sequence>
<keyword evidence="7 13" id="KW-0653">Protein transport</keyword>
<evidence type="ECO:0000256" key="10">
    <source>
        <dbReference type="ARBA" id="ARBA00023186"/>
    </source>
</evidence>
<dbReference type="PRINTS" id="PR00701">
    <property type="entry name" value="60KDINNERMP"/>
</dbReference>
<keyword evidence="9 13" id="KW-0472">Membrane</keyword>
<keyword evidence="10 13" id="KW-0143">Chaperone</keyword>
<dbReference type="CDD" id="cd19960">
    <property type="entry name" value="YidC_peri"/>
    <property type="match status" value="1"/>
</dbReference>
<evidence type="ECO:0000256" key="3">
    <source>
        <dbReference type="ARBA" id="ARBA00015325"/>
    </source>
</evidence>
<organism evidence="17 18">
    <name type="scientific">Nitratiruptor tergarcus DSM 16512</name>
    <dbReference type="NCBI Taxonomy" id="1069081"/>
    <lineage>
        <taxon>Bacteria</taxon>
        <taxon>Pseudomonadati</taxon>
        <taxon>Campylobacterota</taxon>
        <taxon>Epsilonproteobacteria</taxon>
        <taxon>Nautiliales</taxon>
        <taxon>Nitratiruptoraceae</taxon>
        <taxon>Nitratiruptor</taxon>
    </lineage>
</organism>
<dbReference type="GO" id="GO:0015031">
    <property type="term" value="P:protein transport"/>
    <property type="evidence" value="ECO:0007669"/>
    <property type="project" value="UniProtKB-KW"/>
</dbReference>
<feature type="domain" description="Membrane insertase YidC/Oxa/ALB C-terminal" evidence="15">
    <location>
        <begin position="337"/>
        <end position="516"/>
    </location>
</feature>
<feature type="transmembrane region" description="Helical" evidence="13">
    <location>
        <begin position="12"/>
        <end position="29"/>
    </location>
</feature>
<dbReference type="NCBIfam" id="TIGR03592">
    <property type="entry name" value="yidC_oxa1_cterm"/>
    <property type="match status" value="1"/>
</dbReference>
<evidence type="ECO:0000256" key="6">
    <source>
        <dbReference type="ARBA" id="ARBA00022692"/>
    </source>
</evidence>
<dbReference type="NCBIfam" id="TIGR03593">
    <property type="entry name" value="yidC_nterm"/>
    <property type="match status" value="1"/>
</dbReference>
<dbReference type="OrthoDB" id="9780552at2"/>
<dbReference type="PANTHER" id="PTHR12428:SF65">
    <property type="entry name" value="CYTOCHROME C OXIDASE ASSEMBLY PROTEIN COX18, MITOCHONDRIAL"/>
    <property type="match status" value="1"/>
</dbReference>
<keyword evidence="8 13" id="KW-1133">Transmembrane helix</keyword>
<keyword evidence="6 13" id="KW-0812">Transmembrane</keyword>
<dbReference type="AlphaFoldDB" id="A0A1W1WVH4"/>
<feature type="compositionally biased region" description="Polar residues" evidence="14">
    <location>
        <begin position="47"/>
        <end position="63"/>
    </location>
</feature>
<evidence type="ECO:0000256" key="2">
    <source>
        <dbReference type="ARBA" id="ARBA00010527"/>
    </source>
</evidence>
<feature type="domain" description="Membrane insertase YidC N-terminal" evidence="16">
    <location>
        <begin position="281"/>
        <end position="325"/>
    </location>
</feature>
<dbReference type="InterPro" id="IPR028053">
    <property type="entry name" value="Membr_insert_YidC_N"/>
</dbReference>
<dbReference type="GO" id="GO:0005886">
    <property type="term" value="C:plasma membrane"/>
    <property type="evidence" value="ECO:0007669"/>
    <property type="project" value="UniProtKB-SubCell"/>
</dbReference>
<dbReference type="InterPro" id="IPR047196">
    <property type="entry name" value="YidC_ALB_C"/>
</dbReference>
<evidence type="ECO:0000256" key="13">
    <source>
        <dbReference type="HAMAP-Rule" id="MF_01810"/>
    </source>
</evidence>
<reference evidence="18" key="1">
    <citation type="submission" date="2017-04" db="EMBL/GenBank/DDBJ databases">
        <authorList>
            <person name="Varghese N."/>
            <person name="Submissions S."/>
        </authorList>
    </citation>
    <scope>NUCLEOTIDE SEQUENCE [LARGE SCALE GENOMIC DNA]</scope>
    <source>
        <strain evidence="18">DSM 16512</strain>
    </source>
</reference>
<keyword evidence="18" id="KW-1185">Reference proteome</keyword>
<evidence type="ECO:0000313" key="17">
    <source>
        <dbReference type="EMBL" id="SMC09733.1"/>
    </source>
</evidence>
<feature type="transmembrane region" description="Helical" evidence="13">
    <location>
        <begin position="406"/>
        <end position="427"/>
    </location>
</feature>
<dbReference type="GO" id="GO:0032977">
    <property type="term" value="F:membrane insertase activity"/>
    <property type="evidence" value="ECO:0007669"/>
    <property type="project" value="InterPro"/>
</dbReference>
<evidence type="ECO:0000256" key="14">
    <source>
        <dbReference type="SAM" id="MobiDB-lite"/>
    </source>
</evidence>
<evidence type="ECO:0000313" key="18">
    <source>
        <dbReference type="Proteomes" id="UP000192602"/>
    </source>
</evidence>
<evidence type="ECO:0000256" key="11">
    <source>
        <dbReference type="ARBA" id="ARBA00033245"/>
    </source>
</evidence>
<evidence type="ECO:0000259" key="15">
    <source>
        <dbReference type="Pfam" id="PF02096"/>
    </source>
</evidence>
<proteinExistence type="inferred from homology"/>
<name>A0A1W1WVH4_9BACT</name>
<evidence type="ECO:0000256" key="4">
    <source>
        <dbReference type="ARBA" id="ARBA00022448"/>
    </source>
</evidence>
<evidence type="ECO:0000256" key="5">
    <source>
        <dbReference type="ARBA" id="ARBA00022475"/>
    </source>
</evidence>
<dbReference type="PANTHER" id="PTHR12428">
    <property type="entry name" value="OXA1"/>
    <property type="match status" value="1"/>
</dbReference>
<dbReference type="STRING" id="1069081.SAMN05660197_1555"/>
<dbReference type="HAMAP" id="MF_01810">
    <property type="entry name" value="YidC_type1"/>
    <property type="match status" value="1"/>
</dbReference>
<evidence type="ECO:0000256" key="12">
    <source>
        <dbReference type="ARBA" id="ARBA00033342"/>
    </source>
</evidence>
<dbReference type="EMBL" id="FWWZ01000001">
    <property type="protein sequence ID" value="SMC09733.1"/>
    <property type="molecule type" value="Genomic_DNA"/>
</dbReference>
<comment type="similarity">
    <text evidence="2 13">Belongs to the OXA1/ALB3/YidC family. Type 1 subfamily.</text>
</comment>
<feature type="transmembrane region" description="Helical" evidence="13">
    <location>
        <begin position="477"/>
        <end position="501"/>
    </location>
</feature>
<evidence type="ECO:0000256" key="9">
    <source>
        <dbReference type="ARBA" id="ARBA00023136"/>
    </source>
</evidence>
<dbReference type="Proteomes" id="UP000192602">
    <property type="component" value="Unassembled WGS sequence"/>
</dbReference>
<dbReference type="InterPro" id="IPR038221">
    <property type="entry name" value="YidC_periplasmic_sf"/>
</dbReference>
<dbReference type="Pfam" id="PF02096">
    <property type="entry name" value="60KD_IMP"/>
    <property type="match status" value="1"/>
</dbReference>
<dbReference type="PRINTS" id="PR01900">
    <property type="entry name" value="YIDCPROTEIN"/>
</dbReference>
<dbReference type="NCBIfam" id="NF002357">
    <property type="entry name" value="PRK01318.2-4"/>
    <property type="match status" value="1"/>
</dbReference>
<evidence type="ECO:0000256" key="7">
    <source>
        <dbReference type="ARBA" id="ARBA00022927"/>
    </source>
</evidence>
<comment type="subcellular location">
    <subcellularLocation>
        <location evidence="1">Cell inner membrane</location>
        <topology evidence="1">Multi-pass membrane protein</topology>
    </subcellularLocation>
    <subcellularLocation>
        <location evidence="13">Cell membrane</location>
        <topology evidence="13">Multi-pass membrane protein</topology>
    </subcellularLocation>
</comment>
<dbReference type="InterPro" id="IPR019998">
    <property type="entry name" value="Membr_insert_YidC"/>
</dbReference>
<accession>A0A1W1WVH4</accession>
<dbReference type="GO" id="GO:0051205">
    <property type="term" value="P:protein insertion into membrane"/>
    <property type="evidence" value="ECO:0007669"/>
    <property type="project" value="TreeGrafter"/>
</dbReference>
<feature type="transmembrane region" description="Helical" evidence="13">
    <location>
        <begin position="447"/>
        <end position="465"/>
    </location>
</feature>
<evidence type="ECO:0000256" key="1">
    <source>
        <dbReference type="ARBA" id="ARBA00004429"/>
    </source>
</evidence>
<dbReference type="Gene3D" id="2.70.98.90">
    <property type="match status" value="1"/>
</dbReference>
<keyword evidence="4 13" id="KW-0813">Transport</keyword>
<protein>
    <recommendedName>
        <fullName evidence="3 13">Membrane protein insertase YidC</fullName>
    </recommendedName>
    <alternativeName>
        <fullName evidence="12 13">Foldase YidC</fullName>
    </alternativeName>
    <alternativeName>
        <fullName evidence="11 13">Membrane integrase YidC</fullName>
    </alternativeName>
    <alternativeName>
        <fullName evidence="13">Membrane protein YidC</fullName>
    </alternativeName>
</protein>
<feature type="region of interest" description="Disordered" evidence="14">
    <location>
        <begin position="47"/>
        <end position="75"/>
    </location>
</feature>
<keyword evidence="5 13" id="KW-1003">Cell membrane</keyword>
<feature type="transmembrane region" description="Helical" evidence="13">
    <location>
        <begin position="337"/>
        <end position="357"/>
    </location>
</feature>
<dbReference type="CDD" id="cd20070">
    <property type="entry name" value="5TM_YidC_Alb3"/>
    <property type="match status" value="1"/>
</dbReference>
<gene>
    <name evidence="13" type="primary">yidC</name>
    <name evidence="17" type="ORF">SAMN05660197_1555</name>
</gene>
<dbReference type="RefSeq" id="WP_084275949.1">
    <property type="nucleotide sequence ID" value="NZ_AP026671.1"/>
</dbReference>
<comment type="subunit">
    <text evidence="13">Interacts with the Sec translocase complex via SecD. Specifically interacts with transmembrane segments of nascent integral membrane proteins during membrane integration.</text>
</comment>